<dbReference type="Pfam" id="PF12804">
    <property type="entry name" value="NTP_transf_3"/>
    <property type="match status" value="1"/>
</dbReference>
<dbReference type="PANTHER" id="PTHR43777">
    <property type="entry name" value="MOLYBDENUM COFACTOR CYTIDYLYLTRANSFERASE"/>
    <property type="match status" value="1"/>
</dbReference>
<dbReference type="OrthoDB" id="5298023at2"/>
<dbReference type="AlphaFoldDB" id="A0A128F7D4"/>
<dbReference type="PANTHER" id="PTHR43777:SF1">
    <property type="entry name" value="MOLYBDENUM COFACTOR CYTIDYLYLTRANSFERASE"/>
    <property type="match status" value="1"/>
</dbReference>
<dbReference type="InterPro" id="IPR029044">
    <property type="entry name" value="Nucleotide-diphossugar_trans"/>
</dbReference>
<dbReference type="GO" id="GO:0016779">
    <property type="term" value="F:nucleotidyltransferase activity"/>
    <property type="evidence" value="ECO:0007669"/>
    <property type="project" value="UniProtKB-ARBA"/>
</dbReference>
<evidence type="ECO:0000313" key="4">
    <source>
        <dbReference type="Proteomes" id="UP000071641"/>
    </source>
</evidence>
<evidence type="ECO:0000256" key="1">
    <source>
        <dbReference type="ARBA" id="ARBA00022842"/>
    </source>
</evidence>
<protein>
    <submittedName>
        <fullName evidence="3">Purine catabolism protein PucB</fullName>
    </submittedName>
</protein>
<dbReference type="CDD" id="cd04182">
    <property type="entry name" value="GT_2_like_f"/>
    <property type="match status" value="1"/>
</dbReference>
<dbReference type="EMBL" id="FIZX01000002">
    <property type="protein sequence ID" value="CZF82211.1"/>
    <property type="molecule type" value="Genomic_DNA"/>
</dbReference>
<sequence>MIKLAAVILAAGRASRFRECKALAEINGSPLISFPINAAVPVTQDIFITTGFWHKELEAACKDNDWPAEILYIDCWKEGIGSVISSVTEKLENDYDAILFMLADQPAVSSDNVELLWKVFIEHINDAVCCQYHDTVGVPAIASKTMFEELKTLKGDAGAKHLLNNGKHVVNVVAIDQCNIDIDTQEDLENYVHYLNHMASLW</sequence>
<dbReference type="RefSeq" id="WP_062664448.1">
    <property type="nucleotide sequence ID" value="NZ_FIZX01000002.1"/>
</dbReference>
<dbReference type="Gene3D" id="3.90.550.10">
    <property type="entry name" value="Spore Coat Polysaccharide Biosynthesis Protein SpsA, Chain A"/>
    <property type="match status" value="1"/>
</dbReference>
<keyword evidence="4" id="KW-1185">Reference proteome</keyword>
<dbReference type="SUPFAM" id="SSF53448">
    <property type="entry name" value="Nucleotide-diphospho-sugar transferases"/>
    <property type="match status" value="1"/>
</dbReference>
<dbReference type="InterPro" id="IPR025877">
    <property type="entry name" value="MobA-like_NTP_Trfase"/>
</dbReference>
<reference evidence="4" key="1">
    <citation type="submission" date="2016-02" db="EMBL/GenBank/DDBJ databases">
        <authorList>
            <person name="Rodrigo-Torres Lidia"/>
            <person name="Arahal R.David."/>
        </authorList>
    </citation>
    <scope>NUCLEOTIDE SEQUENCE [LARGE SCALE GENOMIC DNA]</scope>
    <source>
        <strain evidence="4">CECT 9029</strain>
    </source>
</reference>
<proteinExistence type="predicted"/>
<evidence type="ECO:0000313" key="3">
    <source>
        <dbReference type="EMBL" id="CZF82211.1"/>
    </source>
</evidence>
<evidence type="ECO:0000259" key="2">
    <source>
        <dbReference type="Pfam" id="PF12804"/>
    </source>
</evidence>
<dbReference type="Proteomes" id="UP000071641">
    <property type="component" value="Unassembled WGS sequence"/>
</dbReference>
<keyword evidence="1" id="KW-0460">Magnesium</keyword>
<gene>
    <name evidence="3" type="primary">pucB</name>
    <name evidence="3" type="ORF">GCE9029_03095</name>
</gene>
<name>A0A128F7D4_9GAMM</name>
<organism evidence="3 4">
    <name type="scientific">Grimontia celer</name>
    <dbReference type="NCBI Taxonomy" id="1796497"/>
    <lineage>
        <taxon>Bacteria</taxon>
        <taxon>Pseudomonadati</taxon>
        <taxon>Pseudomonadota</taxon>
        <taxon>Gammaproteobacteria</taxon>
        <taxon>Vibrionales</taxon>
        <taxon>Vibrionaceae</taxon>
        <taxon>Grimontia</taxon>
    </lineage>
</organism>
<dbReference type="STRING" id="1796497.GCE9029_03095"/>
<accession>A0A128F7D4</accession>
<feature type="domain" description="MobA-like NTP transferase" evidence="2">
    <location>
        <begin position="6"/>
        <end position="166"/>
    </location>
</feature>